<protein>
    <recommendedName>
        <fullName evidence="4">NEDD8-activating enzyme E1 regulatory subunit</fullName>
    </recommendedName>
</protein>
<keyword evidence="3 4" id="KW-0833">Ubl conjugation pathway</keyword>
<proteinExistence type="inferred from homology"/>
<evidence type="ECO:0000256" key="5">
    <source>
        <dbReference type="SAM" id="MobiDB-lite"/>
    </source>
</evidence>
<feature type="compositionally biased region" description="Low complexity" evidence="5">
    <location>
        <begin position="314"/>
        <end position="326"/>
    </location>
</feature>
<name>A0AAV2SXQ4_CALDB</name>
<dbReference type="PIRSF" id="PIRSF039099">
    <property type="entry name" value="APP-BP1"/>
    <property type="match status" value="1"/>
</dbReference>
<organism evidence="6 7">
    <name type="scientific">Calicophoron daubneyi</name>
    <name type="common">Rumen fluke</name>
    <name type="synonym">Paramphistomum daubneyi</name>
    <dbReference type="NCBI Taxonomy" id="300641"/>
    <lineage>
        <taxon>Eukaryota</taxon>
        <taxon>Metazoa</taxon>
        <taxon>Spiralia</taxon>
        <taxon>Lophotrochozoa</taxon>
        <taxon>Platyhelminthes</taxon>
        <taxon>Trematoda</taxon>
        <taxon>Digenea</taxon>
        <taxon>Plagiorchiida</taxon>
        <taxon>Pronocephalata</taxon>
        <taxon>Paramphistomoidea</taxon>
        <taxon>Paramphistomidae</taxon>
        <taxon>Calicophoron</taxon>
    </lineage>
</organism>
<dbReference type="PANTHER" id="PTHR10953">
    <property type="entry name" value="UBIQUITIN-ACTIVATING ENZYME E1"/>
    <property type="match status" value="1"/>
</dbReference>
<dbReference type="PANTHER" id="PTHR10953:SF29">
    <property type="entry name" value="NEDD8-ACTIVATING ENZYME E1 REGULATORY SUBUNIT"/>
    <property type="match status" value="1"/>
</dbReference>
<feature type="compositionally biased region" description="Polar residues" evidence="5">
    <location>
        <begin position="301"/>
        <end position="313"/>
    </location>
</feature>
<dbReference type="SUPFAM" id="SSF69572">
    <property type="entry name" value="Activating enzymes of the ubiquitin-like proteins"/>
    <property type="match status" value="1"/>
</dbReference>
<comment type="similarity">
    <text evidence="2 4">Belongs to the ubiquitin-activating E1 family. ULA1 subfamily.</text>
</comment>
<dbReference type="InterPro" id="IPR035985">
    <property type="entry name" value="Ubiquitin-activating_enz"/>
</dbReference>
<accession>A0AAV2SXQ4</accession>
<comment type="pathway">
    <text evidence="1 4">Protein modification; protein neddylation.</text>
</comment>
<dbReference type="GO" id="GO:0019781">
    <property type="term" value="F:NEDD8 activating enzyme activity"/>
    <property type="evidence" value="ECO:0007669"/>
    <property type="project" value="UniProtKB-UniRule"/>
</dbReference>
<dbReference type="Proteomes" id="UP001497525">
    <property type="component" value="Unassembled WGS sequence"/>
</dbReference>
<dbReference type="GO" id="GO:0005737">
    <property type="term" value="C:cytoplasm"/>
    <property type="evidence" value="ECO:0007669"/>
    <property type="project" value="TreeGrafter"/>
</dbReference>
<evidence type="ECO:0000256" key="3">
    <source>
        <dbReference type="ARBA" id="ARBA00022786"/>
    </source>
</evidence>
<dbReference type="EMBL" id="CAXLJL010000056">
    <property type="protein sequence ID" value="CAL5129942.1"/>
    <property type="molecule type" value="Genomic_DNA"/>
</dbReference>
<dbReference type="GO" id="GO:0045116">
    <property type="term" value="P:protein neddylation"/>
    <property type="evidence" value="ECO:0007669"/>
    <property type="project" value="UniProtKB-UniRule"/>
</dbReference>
<evidence type="ECO:0000313" key="7">
    <source>
        <dbReference type="Proteomes" id="UP001497525"/>
    </source>
</evidence>
<comment type="caution">
    <text evidence="6">The sequence shown here is derived from an EMBL/GenBank/DDBJ whole genome shotgun (WGS) entry which is preliminary data.</text>
</comment>
<evidence type="ECO:0000313" key="6">
    <source>
        <dbReference type="EMBL" id="CAL5129942.1"/>
    </source>
</evidence>
<dbReference type="Gene3D" id="3.40.50.720">
    <property type="entry name" value="NAD(P)-binding Rossmann-like Domain"/>
    <property type="match status" value="3"/>
</dbReference>
<reference evidence="6" key="1">
    <citation type="submission" date="2024-06" db="EMBL/GenBank/DDBJ databases">
        <authorList>
            <person name="Liu X."/>
            <person name="Lenzi L."/>
            <person name="Haldenby T S."/>
            <person name="Uol C."/>
        </authorList>
    </citation>
    <scope>NUCLEOTIDE SEQUENCE</scope>
</reference>
<evidence type="ECO:0000256" key="2">
    <source>
        <dbReference type="ARBA" id="ARBA00006868"/>
    </source>
</evidence>
<sequence length="614" mass="69284">MARRSTKEQRYDRQLRLWGDHGQYAIEDAKVCLIRAGATGSEILKNLVLPGNTLRFLITFSFTGIGSFTIVDDACVCEEDLGCNFFLSEDARHKNFADLIENDPQFFLGFTLIIVTDARERPLIRLSRILRDSSIPVVICISVGVVGYLRVSASEHVIVESHPDASRPDLRLDQPLDGLIKMANEMPLEDMTSEQLAHTPWLIIVHIFVQKFIETHGHFPQNFKEKTELKGMILKAGSELIKQLRKRELNLESSFSLENFQEACRAVNTAVCPTEIPPEVRDLLEDERSNEAVMVSSNLDGSTSVISKPQANTSSFSRQSSHQSNSPITGATSTVSNATFWRLICAMHDFVQHEGCGQLPVRGSLPDMTSDSQRYLRLLSIYRERSEWAVERLAARLTQFPDITRDDIRVFVKNAAFLRVVRCRSLEEEMKLSPARSDDLALIPTHEENDAMLWYLVLRGASSFLMETGRWPGSVNAYTTPFSSKRDGNKYIRKMGDVKNSVIVDRKAETDQSNEQQHQISYLSESHIVESDLPSFRSHLNHVLRAFAIAPNRVSLDYVNEFCRFGGGELHSVAAFMGGIAAQEVVKLITHQFVPVTKPLIYNAITQRTELLDF</sequence>
<dbReference type="AlphaFoldDB" id="A0AAV2SXQ4"/>
<dbReference type="InterPro" id="IPR030667">
    <property type="entry name" value="APP-BP1"/>
</dbReference>
<gene>
    <name evidence="6" type="ORF">CDAUBV1_LOCUS1394</name>
</gene>
<feature type="region of interest" description="Disordered" evidence="5">
    <location>
        <begin position="301"/>
        <end position="330"/>
    </location>
</feature>
<evidence type="ECO:0000256" key="1">
    <source>
        <dbReference type="ARBA" id="ARBA00005032"/>
    </source>
</evidence>
<evidence type="ECO:0000256" key="4">
    <source>
        <dbReference type="PIRNR" id="PIRNR039099"/>
    </source>
</evidence>
<dbReference type="InterPro" id="IPR045886">
    <property type="entry name" value="ThiF/MoeB/HesA"/>
</dbReference>